<dbReference type="InterPro" id="IPR000415">
    <property type="entry name" value="Nitroreductase-like"/>
</dbReference>
<dbReference type="InterPro" id="IPR029479">
    <property type="entry name" value="Nitroreductase"/>
</dbReference>
<accession>A0ABW5AUL0</accession>
<evidence type="ECO:0000256" key="5">
    <source>
        <dbReference type="ARBA" id="ARBA00022857"/>
    </source>
</evidence>
<evidence type="ECO:0000256" key="4">
    <source>
        <dbReference type="ARBA" id="ARBA00022643"/>
    </source>
</evidence>
<dbReference type="PANTHER" id="PTHR43673">
    <property type="entry name" value="NAD(P)H NITROREDUCTASE YDGI-RELATED"/>
    <property type="match status" value="1"/>
</dbReference>
<reference evidence="9" key="1">
    <citation type="journal article" date="2019" name="Int. J. Syst. Evol. Microbiol.">
        <title>The Global Catalogue of Microorganisms (GCM) 10K type strain sequencing project: providing services to taxonomists for standard genome sequencing and annotation.</title>
        <authorList>
            <consortium name="The Broad Institute Genomics Platform"/>
            <consortium name="The Broad Institute Genome Sequencing Center for Infectious Disease"/>
            <person name="Wu L."/>
            <person name="Ma J."/>
        </authorList>
    </citation>
    <scope>NUCLEOTIDE SEQUENCE [LARGE SCALE GENOMIC DNA]</scope>
    <source>
        <strain evidence="9">DT92</strain>
    </source>
</reference>
<feature type="domain" description="Nitroreductase" evidence="7">
    <location>
        <begin position="7"/>
        <end position="185"/>
    </location>
</feature>
<comment type="cofactor">
    <cofactor evidence="1">
        <name>FMN</name>
        <dbReference type="ChEBI" id="CHEBI:58210"/>
    </cofactor>
</comment>
<keyword evidence="4" id="KW-0288">FMN</keyword>
<proteinExistence type="inferred from homology"/>
<comment type="similarity">
    <text evidence="2">Belongs to the nitroreductase family.</text>
</comment>
<evidence type="ECO:0000259" key="7">
    <source>
        <dbReference type="Pfam" id="PF00881"/>
    </source>
</evidence>
<keyword evidence="9" id="KW-1185">Reference proteome</keyword>
<dbReference type="EMBL" id="JBHUHY010000002">
    <property type="protein sequence ID" value="MFD2185627.1"/>
    <property type="molecule type" value="Genomic_DNA"/>
</dbReference>
<dbReference type="CDD" id="cd02149">
    <property type="entry name" value="NfsB-like"/>
    <property type="match status" value="1"/>
</dbReference>
<gene>
    <name evidence="8" type="ORF">ACFSJT_02400</name>
</gene>
<dbReference type="PANTHER" id="PTHR43673:SF2">
    <property type="entry name" value="NITROREDUCTASE"/>
    <property type="match status" value="1"/>
</dbReference>
<evidence type="ECO:0000256" key="3">
    <source>
        <dbReference type="ARBA" id="ARBA00022630"/>
    </source>
</evidence>
<dbReference type="Gene3D" id="3.40.109.10">
    <property type="entry name" value="NADH Oxidase"/>
    <property type="match status" value="1"/>
</dbReference>
<sequence length="209" mass="23930">MNILESLRWRYATKKFDNNKILPQEKIDTLTEAFNLTATSYGLQPLKLVVIRDKKLQKKLTQHSWNQQQVADASHVLIFCIENVVGEEYIAKYFDNVKTTRNTPDEILNPFKEQLVDSFKNKPLEEISIWAAKQAYLAMGNLLTVCAIEQIDACPMEGFVPEKYDELLKLADLGLSSVLVLPVGYRAQDDIFSDLKKVRKDITDTVITM</sequence>
<dbReference type="Pfam" id="PF00881">
    <property type="entry name" value="Nitroreductase"/>
    <property type="match status" value="1"/>
</dbReference>
<evidence type="ECO:0000256" key="1">
    <source>
        <dbReference type="ARBA" id="ARBA00001917"/>
    </source>
</evidence>
<comment type="caution">
    <text evidence="8">The sequence shown here is derived from an EMBL/GenBank/DDBJ whole genome shotgun (WGS) entry which is preliminary data.</text>
</comment>
<evidence type="ECO:0000313" key="9">
    <source>
        <dbReference type="Proteomes" id="UP001597344"/>
    </source>
</evidence>
<organism evidence="8 9">
    <name type="scientific">Aquimarina celericrescens</name>
    <dbReference type="NCBI Taxonomy" id="1964542"/>
    <lineage>
        <taxon>Bacteria</taxon>
        <taxon>Pseudomonadati</taxon>
        <taxon>Bacteroidota</taxon>
        <taxon>Flavobacteriia</taxon>
        <taxon>Flavobacteriales</taxon>
        <taxon>Flavobacteriaceae</taxon>
        <taxon>Aquimarina</taxon>
    </lineage>
</organism>
<keyword evidence="3" id="KW-0285">Flavoprotein</keyword>
<dbReference type="InterPro" id="IPR033878">
    <property type="entry name" value="NfsB-like"/>
</dbReference>
<evidence type="ECO:0000256" key="2">
    <source>
        <dbReference type="ARBA" id="ARBA00007118"/>
    </source>
</evidence>
<dbReference type="Proteomes" id="UP001597344">
    <property type="component" value="Unassembled WGS sequence"/>
</dbReference>
<evidence type="ECO:0000313" key="8">
    <source>
        <dbReference type="EMBL" id="MFD2185627.1"/>
    </source>
</evidence>
<keyword evidence="5" id="KW-0521">NADP</keyword>
<dbReference type="RefSeq" id="WP_378318602.1">
    <property type="nucleotide sequence ID" value="NZ_JBHUHY010000002.1"/>
</dbReference>
<protein>
    <submittedName>
        <fullName evidence="8">NAD(P)H-dependent oxidoreductase</fullName>
    </submittedName>
</protein>
<keyword evidence="6" id="KW-0560">Oxidoreductase</keyword>
<evidence type="ECO:0000256" key="6">
    <source>
        <dbReference type="ARBA" id="ARBA00023002"/>
    </source>
</evidence>
<name>A0ABW5AUL0_9FLAO</name>
<dbReference type="SUPFAM" id="SSF55469">
    <property type="entry name" value="FMN-dependent nitroreductase-like"/>
    <property type="match status" value="1"/>
</dbReference>